<dbReference type="InterPro" id="IPR036397">
    <property type="entry name" value="RNaseH_sf"/>
</dbReference>
<dbReference type="PANTHER" id="PTHR37984">
    <property type="entry name" value="PROTEIN CBG26694"/>
    <property type="match status" value="1"/>
</dbReference>
<reference evidence="1" key="1">
    <citation type="journal article" date="2023" name="Mol. Biol. Evol.">
        <title>Third-Generation Sequencing Reveals the Adaptive Role of the Epigenome in Three Deep-Sea Polychaetes.</title>
        <authorList>
            <person name="Perez M."/>
            <person name="Aroh O."/>
            <person name="Sun Y."/>
            <person name="Lan Y."/>
            <person name="Juniper S.K."/>
            <person name="Young C.R."/>
            <person name="Angers B."/>
            <person name="Qian P.Y."/>
        </authorList>
    </citation>
    <scope>NUCLEOTIDE SEQUENCE</scope>
    <source>
        <strain evidence="1">P08H-3</strain>
    </source>
</reference>
<gene>
    <name evidence="1" type="ORF">LSH36_545g02000</name>
</gene>
<sequence>MRYAQIEKETLGIAFGCEMFFQYVILETNHKPLISIARRNLSDCSPRIQRLLLKLQPYTFELIFTPGKHLVWADLLSGASNPNRESTPEADVKVHVDMIVDSLPVSEQKWEEISRETKTDYKLGSECFCLFAREYGFSHTTSSPGYPQSNGMAEKGVGIVKNLLTKAIESGNDPYLALLTYRSSPLACGYSPAELLMGRKLRNKILRLSDHINIYGGGVVNAQFQNRTRSYYNESAKELKPLKHGHIVCIQDDNNKC</sequence>
<name>A0AAD9J761_9ANNE</name>
<dbReference type="EMBL" id="JAODUP010000545">
    <property type="protein sequence ID" value="KAK2147599.1"/>
    <property type="molecule type" value="Genomic_DNA"/>
</dbReference>
<dbReference type="GO" id="GO:0003676">
    <property type="term" value="F:nucleic acid binding"/>
    <property type="evidence" value="ECO:0007669"/>
    <property type="project" value="InterPro"/>
</dbReference>
<dbReference type="PANTHER" id="PTHR37984:SF5">
    <property type="entry name" value="PROTEIN NYNRIN-LIKE"/>
    <property type="match status" value="1"/>
</dbReference>
<evidence type="ECO:0008006" key="3">
    <source>
        <dbReference type="Google" id="ProtNLM"/>
    </source>
</evidence>
<organism evidence="1 2">
    <name type="scientific">Paralvinella palmiformis</name>
    <dbReference type="NCBI Taxonomy" id="53620"/>
    <lineage>
        <taxon>Eukaryota</taxon>
        <taxon>Metazoa</taxon>
        <taxon>Spiralia</taxon>
        <taxon>Lophotrochozoa</taxon>
        <taxon>Annelida</taxon>
        <taxon>Polychaeta</taxon>
        <taxon>Sedentaria</taxon>
        <taxon>Canalipalpata</taxon>
        <taxon>Terebellida</taxon>
        <taxon>Terebelliformia</taxon>
        <taxon>Alvinellidae</taxon>
        <taxon>Paralvinella</taxon>
    </lineage>
</organism>
<accession>A0AAD9J761</accession>
<dbReference type="Gene3D" id="3.30.420.10">
    <property type="entry name" value="Ribonuclease H-like superfamily/Ribonuclease H"/>
    <property type="match status" value="1"/>
</dbReference>
<dbReference type="SUPFAM" id="SSF53098">
    <property type="entry name" value="Ribonuclease H-like"/>
    <property type="match status" value="1"/>
</dbReference>
<comment type="caution">
    <text evidence="1">The sequence shown here is derived from an EMBL/GenBank/DDBJ whole genome shotgun (WGS) entry which is preliminary data.</text>
</comment>
<proteinExistence type="predicted"/>
<dbReference type="InterPro" id="IPR050951">
    <property type="entry name" value="Retrovirus_Pol_polyprotein"/>
</dbReference>
<keyword evidence="2" id="KW-1185">Reference proteome</keyword>
<dbReference type="Proteomes" id="UP001208570">
    <property type="component" value="Unassembled WGS sequence"/>
</dbReference>
<dbReference type="InterPro" id="IPR012337">
    <property type="entry name" value="RNaseH-like_sf"/>
</dbReference>
<evidence type="ECO:0000313" key="2">
    <source>
        <dbReference type="Proteomes" id="UP001208570"/>
    </source>
</evidence>
<protein>
    <recommendedName>
        <fullName evidence="3">Integrase catalytic domain-containing protein</fullName>
    </recommendedName>
</protein>
<evidence type="ECO:0000313" key="1">
    <source>
        <dbReference type="EMBL" id="KAK2147599.1"/>
    </source>
</evidence>
<dbReference type="AlphaFoldDB" id="A0AAD9J761"/>